<evidence type="ECO:0000259" key="9">
    <source>
        <dbReference type="Pfam" id="PF02108"/>
    </source>
</evidence>
<evidence type="ECO:0000256" key="7">
    <source>
        <dbReference type="ARBA" id="ARBA00023225"/>
    </source>
</evidence>
<gene>
    <name evidence="10" type="ORF">CQA58_01085</name>
</gene>
<dbReference type="PANTHER" id="PTHR34982">
    <property type="entry name" value="YOP PROTEINS TRANSLOCATION PROTEIN L"/>
    <property type="match status" value="1"/>
</dbReference>
<accession>A0A3D8J4S6</accession>
<sequence>MNSNFITETDHQKHTIKKYEFRSMDKKLEAEIAPAMEESGIYTPPSEGNSENFAILQELLKEVLSENSQIKTQLQSLQAQIQAFEQNQQGQIQEEIKKNAYEQGLLDGENRAKESMQSELDNQKQSLAYALNNIQEVITQTQERIKALEGELSSIALDLAKEVIIKEVQEESHKIAYHIAQELLEPISQSSQITLKANPIDLPYLQEKLPQADKIHFEPDPLVSRGGVIISSALGNFDGTILSRYKNLKRSILEDKGL</sequence>
<evidence type="ECO:0000256" key="8">
    <source>
        <dbReference type="SAM" id="Coils"/>
    </source>
</evidence>
<keyword evidence="6" id="KW-0653">Protein transport</keyword>
<evidence type="ECO:0000313" key="11">
    <source>
        <dbReference type="Proteomes" id="UP000257045"/>
    </source>
</evidence>
<comment type="similarity">
    <text evidence="2">Belongs to the FliH family.</text>
</comment>
<dbReference type="InterPro" id="IPR018035">
    <property type="entry name" value="Flagellar_FliH/T3SS_HrpE"/>
</dbReference>
<evidence type="ECO:0000313" key="10">
    <source>
        <dbReference type="EMBL" id="RDU72230.1"/>
    </source>
</evidence>
<evidence type="ECO:0000256" key="4">
    <source>
        <dbReference type="ARBA" id="ARBA00022448"/>
    </source>
</evidence>
<dbReference type="Pfam" id="PF02108">
    <property type="entry name" value="FliH"/>
    <property type="match status" value="1"/>
</dbReference>
<keyword evidence="8" id="KW-0175">Coiled coil</keyword>
<dbReference type="AlphaFoldDB" id="A0A3D8J4S6"/>
<evidence type="ECO:0000256" key="6">
    <source>
        <dbReference type="ARBA" id="ARBA00022927"/>
    </source>
</evidence>
<feature type="domain" description="Flagellar assembly protein FliH/Type III secretion system HrpE" evidence="9">
    <location>
        <begin position="122"/>
        <end position="247"/>
    </location>
</feature>
<name>A0A3D8J4S6_9HELI</name>
<keyword evidence="4" id="KW-0813">Transport</keyword>
<feature type="coiled-coil region" evidence="8">
    <location>
        <begin position="60"/>
        <end position="158"/>
    </location>
</feature>
<dbReference type="EMBL" id="NXLV01000001">
    <property type="protein sequence ID" value="RDU72230.1"/>
    <property type="molecule type" value="Genomic_DNA"/>
</dbReference>
<dbReference type="GO" id="GO:0044781">
    <property type="term" value="P:bacterial-type flagellum organization"/>
    <property type="evidence" value="ECO:0007669"/>
    <property type="project" value="UniProtKB-KW"/>
</dbReference>
<dbReference type="Proteomes" id="UP000257045">
    <property type="component" value="Unassembled WGS sequence"/>
</dbReference>
<organism evidence="10 11">
    <name type="scientific">Helicobacter brantae</name>
    <dbReference type="NCBI Taxonomy" id="375927"/>
    <lineage>
        <taxon>Bacteria</taxon>
        <taxon>Pseudomonadati</taxon>
        <taxon>Campylobacterota</taxon>
        <taxon>Epsilonproteobacteria</taxon>
        <taxon>Campylobacterales</taxon>
        <taxon>Helicobacteraceae</taxon>
        <taxon>Helicobacter</taxon>
    </lineage>
</organism>
<reference evidence="10 11" key="1">
    <citation type="submission" date="2018-04" db="EMBL/GenBank/DDBJ databases">
        <title>Novel Campyloabacter and Helicobacter Species and Strains.</title>
        <authorList>
            <person name="Mannion A.J."/>
            <person name="Shen Z."/>
            <person name="Fox J.G."/>
        </authorList>
    </citation>
    <scope>NUCLEOTIDE SEQUENCE [LARGE SCALE GENOMIC DNA]</scope>
    <source>
        <strain evidence="10 11">MIT 04-9366</strain>
    </source>
</reference>
<dbReference type="InterPro" id="IPR051472">
    <property type="entry name" value="T3SS_Stator/FliH"/>
</dbReference>
<keyword evidence="5" id="KW-1005">Bacterial flagellum biogenesis</keyword>
<evidence type="ECO:0000256" key="3">
    <source>
        <dbReference type="ARBA" id="ARBA00016507"/>
    </source>
</evidence>
<keyword evidence="7" id="KW-1006">Bacterial flagellum protein export</keyword>
<evidence type="ECO:0000256" key="1">
    <source>
        <dbReference type="ARBA" id="ARBA00003041"/>
    </source>
</evidence>
<evidence type="ECO:0000256" key="5">
    <source>
        <dbReference type="ARBA" id="ARBA00022795"/>
    </source>
</evidence>
<dbReference type="GO" id="GO:0005829">
    <property type="term" value="C:cytosol"/>
    <property type="evidence" value="ECO:0007669"/>
    <property type="project" value="TreeGrafter"/>
</dbReference>
<dbReference type="OrthoDB" id="5347569at2"/>
<proteinExistence type="inferred from homology"/>
<dbReference type="PANTHER" id="PTHR34982:SF1">
    <property type="entry name" value="FLAGELLAR ASSEMBLY PROTEIN FLIH"/>
    <property type="match status" value="1"/>
</dbReference>
<comment type="caution">
    <text evidence="10">The sequence shown here is derived from an EMBL/GenBank/DDBJ whole genome shotgun (WGS) entry which is preliminary data.</text>
</comment>
<keyword evidence="11" id="KW-1185">Reference proteome</keyword>
<protein>
    <recommendedName>
        <fullName evidence="3">Flagellar assembly protein FliH</fullName>
    </recommendedName>
</protein>
<evidence type="ECO:0000256" key="2">
    <source>
        <dbReference type="ARBA" id="ARBA00006602"/>
    </source>
</evidence>
<dbReference type="GO" id="GO:0015031">
    <property type="term" value="P:protein transport"/>
    <property type="evidence" value="ECO:0007669"/>
    <property type="project" value="UniProtKB-KW"/>
</dbReference>
<dbReference type="RefSeq" id="WP_115568860.1">
    <property type="nucleotide sequence ID" value="NZ_NXLV01000001.1"/>
</dbReference>
<comment type="function">
    <text evidence="1">Needed for flagellar regrowth and assembly.</text>
</comment>